<dbReference type="Proteomes" id="UP001283361">
    <property type="component" value="Unassembled WGS sequence"/>
</dbReference>
<evidence type="ECO:0000313" key="1">
    <source>
        <dbReference type="EMBL" id="KAK3725698.1"/>
    </source>
</evidence>
<accession>A0AAE0XYE5</accession>
<comment type="caution">
    <text evidence="1">The sequence shown here is derived from an EMBL/GenBank/DDBJ whole genome shotgun (WGS) entry which is preliminary data.</text>
</comment>
<proteinExistence type="predicted"/>
<organism evidence="1 2">
    <name type="scientific">Elysia crispata</name>
    <name type="common">lettuce slug</name>
    <dbReference type="NCBI Taxonomy" id="231223"/>
    <lineage>
        <taxon>Eukaryota</taxon>
        <taxon>Metazoa</taxon>
        <taxon>Spiralia</taxon>
        <taxon>Lophotrochozoa</taxon>
        <taxon>Mollusca</taxon>
        <taxon>Gastropoda</taxon>
        <taxon>Heterobranchia</taxon>
        <taxon>Euthyneura</taxon>
        <taxon>Panpulmonata</taxon>
        <taxon>Sacoglossa</taxon>
        <taxon>Placobranchoidea</taxon>
        <taxon>Plakobranchidae</taxon>
        <taxon>Elysia</taxon>
    </lineage>
</organism>
<keyword evidence="2" id="KW-1185">Reference proteome</keyword>
<evidence type="ECO:0000313" key="2">
    <source>
        <dbReference type="Proteomes" id="UP001283361"/>
    </source>
</evidence>
<name>A0AAE0XYE5_9GAST</name>
<gene>
    <name evidence="1" type="ORF">RRG08_043112</name>
</gene>
<protein>
    <submittedName>
        <fullName evidence="1">Uncharacterized protein</fullName>
    </submittedName>
</protein>
<reference evidence="1" key="1">
    <citation type="journal article" date="2023" name="G3 (Bethesda)">
        <title>A reference genome for the long-term kleptoplast-retaining sea slug Elysia crispata morphotype clarki.</title>
        <authorList>
            <person name="Eastman K.E."/>
            <person name="Pendleton A.L."/>
            <person name="Shaikh M.A."/>
            <person name="Suttiyut T."/>
            <person name="Ogas R."/>
            <person name="Tomko P."/>
            <person name="Gavelis G."/>
            <person name="Widhalm J.R."/>
            <person name="Wisecaver J.H."/>
        </authorList>
    </citation>
    <scope>NUCLEOTIDE SEQUENCE</scope>
    <source>
        <strain evidence="1">ECLA1</strain>
    </source>
</reference>
<dbReference type="EMBL" id="JAWDGP010007329">
    <property type="protein sequence ID" value="KAK3725698.1"/>
    <property type="molecule type" value="Genomic_DNA"/>
</dbReference>
<sequence length="71" mass="7660">MPEGGSVPHSFTVTPDTTTLHSILERLCHISVTPQYIVFYSLFVTSLSLSGTDMSASKVLVFAEVPSRCLG</sequence>
<dbReference type="AlphaFoldDB" id="A0AAE0XYE5"/>